<dbReference type="InterPro" id="IPR037143">
    <property type="entry name" value="4-PPantetheinyl_Trfase_dom_sf"/>
</dbReference>
<keyword evidence="1" id="KW-0808">Transferase</keyword>
<accession>A0ABU0TRR1</accession>
<sequence>MIVAARALEPGHPWLSSRERARLEVMRPARAAEFTTGRVLARVLVAAATGRAPGDVTIAVRPAGDPRAGMPWTPDAAGGISIAHSGGVVLVAYRSEGDVGVDVEAGIGGASRPALPTGTRPATATDAATDAVAAYLPAAERPHAGWTSATLATAWVRREAVVKCLGVGLVADPEHLTLAPADARPAVVACGLAPAAELALVDLDVGGLPGALAVRAEASSLPGAERLGIPSFLPEVVDAGDLVPGADGVGIRLSVPVGV</sequence>
<dbReference type="Gene3D" id="3.90.470.20">
    <property type="entry name" value="4'-phosphopantetheinyl transferase domain"/>
    <property type="match status" value="1"/>
</dbReference>
<name>A0ABU0TRR1_MICTR</name>
<evidence type="ECO:0000313" key="2">
    <source>
        <dbReference type="Proteomes" id="UP001226691"/>
    </source>
</evidence>
<dbReference type="EMBL" id="JAUTBF010000001">
    <property type="protein sequence ID" value="MDQ1122338.1"/>
    <property type="molecule type" value="Genomic_DNA"/>
</dbReference>
<comment type="caution">
    <text evidence="1">The sequence shown here is derived from an EMBL/GenBank/DDBJ whole genome shotgun (WGS) entry which is preliminary data.</text>
</comment>
<keyword evidence="2" id="KW-1185">Reference proteome</keyword>
<proteinExistence type="predicted"/>
<organism evidence="1 2">
    <name type="scientific">Microbacterium trichothecenolyticum</name>
    <name type="common">Aureobacterium trichothecenolyticum</name>
    <dbReference type="NCBI Taxonomy" id="69370"/>
    <lineage>
        <taxon>Bacteria</taxon>
        <taxon>Bacillati</taxon>
        <taxon>Actinomycetota</taxon>
        <taxon>Actinomycetes</taxon>
        <taxon>Micrococcales</taxon>
        <taxon>Microbacteriaceae</taxon>
        <taxon>Microbacterium</taxon>
    </lineage>
</organism>
<protein>
    <submittedName>
        <fullName evidence="1">Phosphopantetheinyl transferase</fullName>
    </submittedName>
</protein>
<dbReference type="RefSeq" id="WP_307480681.1">
    <property type="nucleotide sequence ID" value="NZ_JAUTBF010000001.1"/>
</dbReference>
<gene>
    <name evidence="1" type="ORF">QE412_000911</name>
</gene>
<reference evidence="1 2" key="1">
    <citation type="submission" date="2023-07" db="EMBL/GenBank/DDBJ databases">
        <title>Functional and genomic diversity of the sorghum phyllosphere microbiome.</title>
        <authorList>
            <person name="Shade A."/>
        </authorList>
    </citation>
    <scope>NUCLEOTIDE SEQUENCE [LARGE SCALE GENOMIC DNA]</scope>
    <source>
        <strain evidence="1 2">SORGH_AS_1207</strain>
    </source>
</reference>
<dbReference type="Proteomes" id="UP001226691">
    <property type="component" value="Unassembled WGS sequence"/>
</dbReference>
<evidence type="ECO:0000313" key="1">
    <source>
        <dbReference type="EMBL" id="MDQ1122338.1"/>
    </source>
</evidence>
<dbReference type="GO" id="GO:0016740">
    <property type="term" value="F:transferase activity"/>
    <property type="evidence" value="ECO:0007669"/>
    <property type="project" value="UniProtKB-KW"/>
</dbReference>
<dbReference type="SUPFAM" id="SSF56214">
    <property type="entry name" value="4'-phosphopantetheinyl transferase"/>
    <property type="match status" value="2"/>
</dbReference>